<dbReference type="CDD" id="cd06109">
    <property type="entry name" value="BsCS-I_like"/>
    <property type="match status" value="1"/>
</dbReference>
<comment type="caution">
    <text evidence="8">The sequence shown here is derived from an EMBL/GenBank/DDBJ whole genome shotgun (WGS) entry which is preliminary data.</text>
</comment>
<feature type="active site" evidence="6">
    <location>
        <position position="305"/>
    </location>
</feature>
<dbReference type="AlphaFoldDB" id="A0A918SDD4"/>
<accession>A0A918SDD4</accession>
<dbReference type="InterPro" id="IPR016142">
    <property type="entry name" value="Citrate_synth-like_lrg_a-sub"/>
</dbReference>
<name>A0A918SDD4_9HYPH</name>
<evidence type="ECO:0000256" key="7">
    <source>
        <dbReference type="RuleBase" id="RU003406"/>
    </source>
</evidence>
<keyword evidence="3 5" id="KW-0808">Transferase</keyword>
<dbReference type="RefSeq" id="WP_189427104.1">
    <property type="nucleotide sequence ID" value="NZ_BMZE01000004.1"/>
</dbReference>
<evidence type="ECO:0000256" key="5">
    <source>
        <dbReference type="PIRNR" id="PIRNR001369"/>
    </source>
</evidence>
<evidence type="ECO:0000256" key="1">
    <source>
        <dbReference type="ARBA" id="ARBA00004751"/>
    </source>
</evidence>
<gene>
    <name evidence="8" type="ORF">GCM10007989_35250</name>
</gene>
<evidence type="ECO:0000256" key="6">
    <source>
        <dbReference type="PIRSR" id="PIRSR001369-1"/>
    </source>
</evidence>
<evidence type="ECO:0000313" key="8">
    <source>
        <dbReference type="EMBL" id="GHA36122.1"/>
    </source>
</evidence>
<evidence type="ECO:0000313" key="9">
    <source>
        <dbReference type="Proteomes" id="UP000646579"/>
    </source>
</evidence>
<comment type="catalytic activity">
    <reaction evidence="4">
        <text>oxaloacetate + acetyl-CoA + H2O = citrate + CoA + H(+)</text>
        <dbReference type="Rhea" id="RHEA:16845"/>
        <dbReference type="ChEBI" id="CHEBI:15377"/>
        <dbReference type="ChEBI" id="CHEBI:15378"/>
        <dbReference type="ChEBI" id="CHEBI:16452"/>
        <dbReference type="ChEBI" id="CHEBI:16947"/>
        <dbReference type="ChEBI" id="CHEBI:57287"/>
        <dbReference type="ChEBI" id="CHEBI:57288"/>
        <dbReference type="EC" id="2.3.3.16"/>
    </reaction>
</comment>
<dbReference type="PIRSF" id="PIRSF001369">
    <property type="entry name" value="Citrate_synth"/>
    <property type="match status" value="1"/>
</dbReference>
<comment type="similarity">
    <text evidence="2 5 7">Belongs to the citrate synthase family.</text>
</comment>
<protein>
    <recommendedName>
        <fullName evidence="5">Citrate synthase</fullName>
    </recommendedName>
</protein>
<dbReference type="InterPro" id="IPR016143">
    <property type="entry name" value="Citrate_synth-like_sm_a-sub"/>
</dbReference>
<dbReference type="PRINTS" id="PR00143">
    <property type="entry name" value="CITRTSNTHASE"/>
</dbReference>
<dbReference type="Pfam" id="PF00285">
    <property type="entry name" value="Citrate_synt"/>
    <property type="match status" value="1"/>
</dbReference>
<dbReference type="Proteomes" id="UP000646579">
    <property type="component" value="Unassembled WGS sequence"/>
</dbReference>
<sequence>MKIGLDDVIAAETRLSEVDGAAGKLTIASYPLEILSQQFSFEQVCAMLLQVGYAQELDTTTIGFKMAAARPRVARYIDHIDQQLARHSVVDAMRAAIAYIPDADDVTTALDLAVAPAVFLPAAIRLSADQAAIPPDASLSHAADMYRMLHGEMPSAAQEKALDTYLLTVSDHGLNASTFAARVVASTGAGLTSSVLAALGALKGPLHGGAPGPVLDMLDAVRSPENAQEWLSAALARGERLMGFGHRIYRVRDPRADALSAALSTLQAAGDIDQARSAVATAVEREALALLKQHKPDRPLHTNVEFFTALLLEALGFPRSAFTGVFAAGRTVGWVAHAREQALHGRLIRPQSHYVGERRQVADNEWLAA</sequence>
<dbReference type="PANTHER" id="PTHR11739">
    <property type="entry name" value="CITRATE SYNTHASE"/>
    <property type="match status" value="1"/>
</dbReference>
<dbReference type="GO" id="GO:0036440">
    <property type="term" value="F:citrate synthase activity"/>
    <property type="evidence" value="ECO:0007669"/>
    <property type="project" value="UniProtKB-EC"/>
</dbReference>
<dbReference type="InterPro" id="IPR024176">
    <property type="entry name" value="Citrate_synthase_bac-typ"/>
</dbReference>
<dbReference type="InterPro" id="IPR036969">
    <property type="entry name" value="Citrate_synthase_sf"/>
</dbReference>
<comment type="pathway">
    <text evidence="1">Carbohydrate metabolism; tricarboxylic acid cycle; isocitrate from oxaloacetate: step 1/2.</text>
</comment>
<dbReference type="SUPFAM" id="SSF48256">
    <property type="entry name" value="Citrate synthase"/>
    <property type="match status" value="1"/>
</dbReference>
<dbReference type="PROSITE" id="PS00480">
    <property type="entry name" value="CITRATE_SYNTHASE"/>
    <property type="match status" value="1"/>
</dbReference>
<dbReference type="GO" id="GO:0006099">
    <property type="term" value="P:tricarboxylic acid cycle"/>
    <property type="evidence" value="ECO:0007669"/>
    <property type="project" value="InterPro"/>
</dbReference>
<proteinExistence type="inferred from homology"/>
<dbReference type="NCBIfam" id="NF009005">
    <property type="entry name" value="PRK12350.1"/>
    <property type="match status" value="1"/>
</dbReference>
<organism evidence="8 9">
    <name type="scientific">Devosia pacifica</name>
    <dbReference type="NCBI Taxonomy" id="1335967"/>
    <lineage>
        <taxon>Bacteria</taxon>
        <taxon>Pseudomonadati</taxon>
        <taxon>Pseudomonadota</taxon>
        <taxon>Alphaproteobacteria</taxon>
        <taxon>Hyphomicrobiales</taxon>
        <taxon>Devosiaceae</taxon>
        <taxon>Devosia</taxon>
    </lineage>
</organism>
<dbReference type="GO" id="GO:0005975">
    <property type="term" value="P:carbohydrate metabolic process"/>
    <property type="evidence" value="ECO:0007669"/>
    <property type="project" value="TreeGrafter"/>
</dbReference>
<dbReference type="PANTHER" id="PTHR11739:SF23">
    <property type="entry name" value="CITRATE SYNTHASE 2-RELATED"/>
    <property type="match status" value="1"/>
</dbReference>
<dbReference type="EMBL" id="BMZE01000004">
    <property type="protein sequence ID" value="GHA36122.1"/>
    <property type="molecule type" value="Genomic_DNA"/>
</dbReference>
<feature type="active site" evidence="6">
    <location>
        <position position="246"/>
    </location>
</feature>
<evidence type="ECO:0000256" key="3">
    <source>
        <dbReference type="ARBA" id="ARBA00022679"/>
    </source>
</evidence>
<dbReference type="Gene3D" id="1.10.580.10">
    <property type="entry name" value="Citrate Synthase, domain 1"/>
    <property type="match status" value="1"/>
</dbReference>
<dbReference type="InterPro" id="IPR002020">
    <property type="entry name" value="Citrate_synthase"/>
</dbReference>
<keyword evidence="9" id="KW-1185">Reference proteome</keyword>
<dbReference type="GO" id="GO:0005829">
    <property type="term" value="C:cytosol"/>
    <property type="evidence" value="ECO:0007669"/>
    <property type="project" value="TreeGrafter"/>
</dbReference>
<dbReference type="Gene3D" id="1.10.230.10">
    <property type="entry name" value="Cytochrome P450-Terp, domain 2"/>
    <property type="match status" value="1"/>
</dbReference>
<evidence type="ECO:0000256" key="2">
    <source>
        <dbReference type="ARBA" id="ARBA00010566"/>
    </source>
</evidence>
<reference evidence="8" key="2">
    <citation type="submission" date="2020-09" db="EMBL/GenBank/DDBJ databases">
        <authorList>
            <person name="Sun Q."/>
            <person name="Kim S."/>
        </authorList>
    </citation>
    <scope>NUCLEOTIDE SEQUENCE</scope>
    <source>
        <strain evidence="8">KCTC 32437</strain>
    </source>
</reference>
<dbReference type="InterPro" id="IPR019810">
    <property type="entry name" value="Citrate_synthase_AS"/>
</dbReference>
<reference evidence="8" key="1">
    <citation type="journal article" date="2014" name="Int. J. Syst. Evol. Microbiol.">
        <title>Complete genome sequence of Corynebacterium casei LMG S-19264T (=DSM 44701T), isolated from a smear-ripened cheese.</title>
        <authorList>
            <consortium name="US DOE Joint Genome Institute (JGI-PGF)"/>
            <person name="Walter F."/>
            <person name="Albersmeier A."/>
            <person name="Kalinowski J."/>
            <person name="Ruckert C."/>
        </authorList>
    </citation>
    <scope>NUCLEOTIDE SEQUENCE</scope>
    <source>
        <strain evidence="8">KCTC 32437</strain>
    </source>
</reference>
<evidence type="ECO:0000256" key="4">
    <source>
        <dbReference type="ARBA" id="ARBA00049288"/>
    </source>
</evidence>